<dbReference type="GeneID" id="92042725"/>
<name>A0ABR1X4V4_9PEZI</name>
<keyword evidence="3" id="KW-1185">Reference proteome</keyword>
<proteinExistence type="predicted"/>
<dbReference type="RefSeq" id="XP_066673283.1">
    <property type="nucleotide sequence ID" value="XM_066809665.1"/>
</dbReference>
<feature type="compositionally biased region" description="Basic and acidic residues" evidence="1">
    <location>
        <begin position="118"/>
        <end position="127"/>
    </location>
</feature>
<feature type="compositionally biased region" description="Polar residues" evidence="1">
    <location>
        <begin position="61"/>
        <end position="74"/>
    </location>
</feature>
<evidence type="ECO:0000313" key="2">
    <source>
        <dbReference type="EMBL" id="KAK8090389.1"/>
    </source>
</evidence>
<evidence type="ECO:0000313" key="3">
    <source>
        <dbReference type="Proteomes" id="UP001433268"/>
    </source>
</evidence>
<accession>A0ABR1X4V4</accession>
<dbReference type="EMBL" id="JAQQWN010000004">
    <property type="protein sequence ID" value="KAK8090389.1"/>
    <property type="molecule type" value="Genomic_DNA"/>
</dbReference>
<gene>
    <name evidence="2" type="ORF">PG997_005350</name>
</gene>
<comment type="caution">
    <text evidence="2">The sequence shown here is derived from an EMBL/GenBank/DDBJ whole genome shotgun (WGS) entry which is preliminary data.</text>
</comment>
<feature type="region of interest" description="Disordered" evidence="1">
    <location>
        <begin position="36"/>
        <end position="150"/>
    </location>
</feature>
<protein>
    <submittedName>
        <fullName evidence="2">Uncharacterized protein</fullName>
    </submittedName>
</protein>
<reference evidence="2 3" key="1">
    <citation type="submission" date="2023-01" db="EMBL/GenBank/DDBJ databases">
        <title>Analysis of 21 Apiospora genomes using comparative genomics revels a genus with tremendous synthesis potential of carbohydrate active enzymes and secondary metabolites.</title>
        <authorList>
            <person name="Sorensen T."/>
        </authorList>
    </citation>
    <scope>NUCLEOTIDE SEQUENCE [LARGE SCALE GENOMIC DNA]</scope>
    <source>
        <strain evidence="2 3">CBS 114990</strain>
    </source>
</reference>
<dbReference type="Proteomes" id="UP001433268">
    <property type="component" value="Unassembled WGS sequence"/>
</dbReference>
<organism evidence="2 3">
    <name type="scientific">Apiospora hydei</name>
    <dbReference type="NCBI Taxonomy" id="1337664"/>
    <lineage>
        <taxon>Eukaryota</taxon>
        <taxon>Fungi</taxon>
        <taxon>Dikarya</taxon>
        <taxon>Ascomycota</taxon>
        <taxon>Pezizomycotina</taxon>
        <taxon>Sordariomycetes</taxon>
        <taxon>Xylariomycetidae</taxon>
        <taxon>Amphisphaeriales</taxon>
        <taxon>Apiosporaceae</taxon>
        <taxon>Apiospora</taxon>
    </lineage>
</organism>
<sequence length="179" mass="19817">MSGLANNDVGDKLVEPAAFDEHQEFLARLYSLRLAEDAPDVPTTDEHGTPMQKLKRRMGDTTKSAFMDNDNSGGEDSGKKRPFGTTNRSARTKTPPKKALNNEDNDRENISGVTHNVPVKEKKHIDTSKSSTGRYSGKKSTKKKTSGDFPNPYFDYGYDHHAGVKGTKRLTKIHLLAIP</sequence>
<evidence type="ECO:0000256" key="1">
    <source>
        <dbReference type="SAM" id="MobiDB-lite"/>
    </source>
</evidence>